<dbReference type="PROSITE" id="PS50005">
    <property type="entry name" value="TPR"/>
    <property type="match status" value="1"/>
</dbReference>
<feature type="compositionally biased region" description="Basic and acidic residues" evidence="2">
    <location>
        <begin position="623"/>
        <end position="635"/>
    </location>
</feature>
<organism evidence="3 4">
    <name type="scientific">Buddleja alternifolia</name>
    <dbReference type="NCBI Taxonomy" id="168488"/>
    <lineage>
        <taxon>Eukaryota</taxon>
        <taxon>Viridiplantae</taxon>
        <taxon>Streptophyta</taxon>
        <taxon>Embryophyta</taxon>
        <taxon>Tracheophyta</taxon>
        <taxon>Spermatophyta</taxon>
        <taxon>Magnoliopsida</taxon>
        <taxon>eudicotyledons</taxon>
        <taxon>Gunneridae</taxon>
        <taxon>Pentapetalae</taxon>
        <taxon>asterids</taxon>
        <taxon>lamiids</taxon>
        <taxon>Lamiales</taxon>
        <taxon>Scrophulariaceae</taxon>
        <taxon>Buddlejeae</taxon>
        <taxon>Buddleja</taxon>
    </lineage>
</organism>
<feature type="region of interest" description="Disordered" evidence="2">
    <location>
        <begin position="435"/>
        <end position="455"/>
    </location>
</feature>
<name>A0AAV6WWH3_9LAMI</name>
<feature type="region of interest" description="Disordered" evidence="2">
    <location>
        <begin position="660"/>
        <end position="689"/>
    </location>
</feature>
<keyword evidence="1" id="KW-0802">TPR repeat</keyword>
<dbReference type="SUPFAM" id="SSF48452">
    <property type="entry name" value="TPR-like"/>
    <property type="match status" value="2"/>
</dbReference>
<dbReference type="SMART" id="SM00028">
    <property type="entry name" value="TPR"/>
    <property type="match status" value="7"/>
</dbReference>
<dbReference type="PANTHER" id="PTHR45181:SF8">
    <property type="entry name" value="HEAT SHOCK PROTEIN DNAJ WITH TETRATRICOPEPTIDE REPEAT-CONTAINING PROTEIN"/>
    <property type="match status" value="1"/>
</dbReference>
<dbReference type="InterPro" id="IPR019734">
    <property type="entry name" value="TPR_rpt"/>
</dbReference>
<evidence type="ECO:0000256" key="1">
    <source>
        <dbReference type="PROSITE-ProRule" id="PRU00339"/>
    </source>
</evidence>
<proteinExistence type="predicted"/>
<dbReference type="Pfam" id="PF13181">
    <property type="entry name" value="TPR_8"/>
    <property type="match status" value="1"/>
</dbReference>
<keyword evidence="4" id="KW-1185">Reference proteome</keyword>
<dbReference type="EMBL" id="WHWC01000012">
    <property type="protein sequence ID" value="KAG8372017.1"/>
    <property type="molecule type" value="Genomic_DNA"/>
</dbReference>
<reference evidence="3" key="1">
    <citation type="submission" date="2019-10" db="EMBL/GenBank/DDBJ databases">
        <authorList>
            <person name="Zhang R."/>
            <person name="Pan Y."/>
            <person name="Wang J."/>
            <person name="Ma R."/>
            <person name="Yu S."/>
        </authorList>
    </citation>
    <scope>NUCLEOTIDE SEQUENCE</scope>
    <source>
        <strain evidence="3">LA-IB0</strain>
        <tissue evidence="3">Leaf</tissue>
    </source>
</reference>
<comment type="caution">
    <text evidence="3">The sequence shown here is derived from an EMBL/GenBank/DDBJ whole genome shotgun (WGS) entry which is preliminary data.</text>
</comment>
<feature type="region of interest" description="Disordered" evidence="2">
    <location>
        <begin position="109"/>
        <end position="129"/>
    </location>
</feature>
<evidence type="ECO:0000256" key="2">
    <source>
        <dbReference type="SAM" id="MobiDB-lite"/>
    </source>
</evidence>
<evidence type="ECO:0000313" key="4">
    <source>
        <dbReference type="Proteomes" id="UP000826271"/>
    </source>
</evidence>
<sequence>MSPPGTIPDPTIGIVESDCPSSKCFETSQTFDFSANLIDAAGFSYSRIGTEKSNLSRRSKPRLTKMRRKQMVACQNGKSVNVDLGLNGFGDVSSGIKFESKLGNVFGGSNGDSGSNGSAKNGDLSGSMEQFGDSGSGGLGFGVSLNDSLPGSSLNSSTHDSYSKDCDFLFASSKGSSNLNGQKETGTYVFSACKSESDCVFGPNKSGLRMDSNLENGHFVFGVDESVSGLNSNFSTKESSEKFRQLKVDDFQKFDKFENHDSASRVKLEQQETNKPGWHFSVDAFGKVNSANFVFSACENESPVINSDSQKQDFGKNMVESESGMDAGNTVPDMRGKIKLDTSGDSEKVCYPFFQFQSNRNESSSSKNHVNFVVGSSNNDSQLGVGLKNNSAKCSFANSSKENTEVGVQFQNACLNGVFVFGGLKGKGVLDSSENTKPVNGGKAEDYNGFEESDPNIGSDVKLSGGLFEEDPLSKLSNEMKRLNIEDSEADANKAQNVTTNSSVNIKNMFVFGSEKKNYGFTKENQPINAREKIPDVNSDFSEEPSLDVDEKDNLSFTSKLAGLNSSDADHSTPNMKFVFSNDNLFCGVDKLGNVNTKSLRGYRSKKKTGKLRERAMVKQLFDHDYVSKEGKTPEHGSPMDFSPYQDTSNVKAELAANEKDNLEQSEKPVDDGNNSNFSPSLPEQDGLSSISRQYKKKYKLKVGLNHNIQGNNSDKENFKQAPKGASTHEVCEHWRIRGNQAYHAGKLSKAEEFYTMGIDHACTLGYSIKPLLLCYSNRAATRMSLGRMREAVGDCTKAAALDPNFLKVTLRAGNCYLVLGEVEDAIQCYNKCLELGGEVCLDRRITFEAADGLQKAKRVAEYINQSAKLLQEGIDNSASIALGSIEDALLISRYSEKLLKMKGEALCMLSMYDEVIQLCEQTLDCSERNFIADQLDDPSCIDFHVKLWRWQLQAKSHYHLGRLDSALDLIEQQERVLTKSKSGDVTRESSTALAATIRELLCLKKSGNEAFNSGRFTEAVEHYTAAISKSVESRPFMAICFGNRAAAYQSINQIVDAIADCSLAIALDKNYQKVSHKIK</sequence>
<feature type="compositionally biased region" description="Low complexity" evidence="2">
    <location>
        <begin position="112"/>
        <end position="122"/>
    </location>
</feature>
<feature type="compositionally biased region" description="Basic and acidic residues" evidence="2">
    <location>
        <begin position="660"/>
        <end position="671"/>
    </location>
</feature>
<gene>
    <name evidence="3" type="ORF">BUALT_Bualt12G0023000</name>
</gene>
<feature type="region of interest" description="Disordered" evidence="2">
    <location>
        <begin position="623"/>
        <end position="646"/>
    </location>
</feature>
<dbReference type="Gene3D" id="1.25.40.10">
    <property type="entry name" value="Tetratricopeptide repeat domain"/>
    <property type="match status" value="2"/>
</dbReference>
<protein>
    <submittedName>
        <fullName evidence="3">Uncharacterized protein</fullName>
    </submittedName>
</protein>
<feature type="repeat" description="TPR" evidence="1">
    <location>
        <begin position="807"/>
        <end position="840"/>
    </location>
</feature>
<dbReference type="PANTHER" id="PTHR45181">
    <property type="entry name" value="HEAT SHOCK PROTEIN DNAJ WITH TETRATRICOPEPTIDE REPEAT-CONTAINING PROTEIN"/>
    <property type="match status" value="1"/>
</dbReference>
<evidence type="ECO:0000313" key="3">
    <source>
        <dbReference type="EMBL" id="KAG8372017.1"/>
    </source>
</evidence>
<dbReference type="Proteomes" id="UP000826271">
    <property type="component" value="Unassembled WGS sequence"/>
</dbReference>
<dbReference type="InterPro" id="IPR011990">
    <property type="entry name" value="TPR-like_helical_dom_sf"/>
</dbReference>
<accession>A0AAV6WWH3</accession>
<feature type="compositionally biased region" description="Polar residues" evidence="2">
    <location>
        <begin position="673"/>
        <end position="689"/>
    </location>
</feature>
<dbReference type="AlphaFoldDB" id="A0AAV6WWH3"/>